<keyword evidence="1" id="KW-0812">Transmembrane</keyword>
<comment type="caution">
    <text evidence="2">The sequence shown here is derived from an EMBL/GenBank/DDBJ whole genome shotgun (WGS) entry which is preliminary data.</text>
</comment>
<keyword evidence="1" id="KW-0472">Membrane</keyword>
<evidence type="ECO:0000313" key="2">
    <source>
        <dbReference type="EMBL" id="OIR08654.1"/>
    </source>
</evidence>
<feature type="transmembrane region" description="Helical" evidence="1">
    <location>
        <begin position="305"/>
        <end position="332"/>
    </location>
</feature>
<protein>
    <submittedName>
        <fullName evidence="2">Putative symporter YjmB</fullName>
    </submittedName>
</protein>
<sequence>MRTFSYPALLSYGLFGLPLALVALPIYVYVPQFYAARFGLSLTLIGTALLIARILDAFIDPAIGLWIDRQREASGYRRFILLSLPLLVCGFIALFHPPQDSVIQPFVWFLLSLMVVYLGFSLATIAYQSWGATLTQERSQRSRLTAVREVSGLVGVIIAAALPGFADLGWLMLVFIASLLATAILLLRHAPRPEYAQPRLTQSHGSFAPFRNSRFRWLFAVFMLNGIAAAIPATLFLFFANDRLGLPQYAGLFLVLYFIAAALSMPLWVALAKRHGEQRAWLISMCLSIAVFVWTYTLASGAGTGFALICILSGFSLGADLALPPALLAAVIGKAGHIGSHEGAYFGLWSWATKMNLALAAGISLPLLERLGYVPGTTDAQGLQALAAAYALLPCLLKASAAALLWRSPLNNL</sequence>
<dbReference type="GO" id="GO:0005886">
    <property type="term" value="C:plasma membrane"/>
    <property type="evidence" value="ECO:0007669"/>
    <property type="project" value="TreeGrafter"/>
</dbReference>
<dbReference type="EMBL" id="MLJW01000030">
    <property type="protein sequence ID" value="OIR08654.1"/>
    <property type="molecule type" value="Genomic_DNA"/>
</dbReference>
<feature type="transmembrane region" description="Helical" evidence="1">
    <location>
        <begin position="246"/>
        <end position="268"/>
    </location>
</feature>
<name>A0A1J5T942_9ZZZZ</name>
<feature type="transmembrane region" description="Helical" evidence="1">
    <location>
        <begin position="168"/>
        <end position="187"/>
    </location>
</feature>
<feature type="transmembrane region" description="Helical" evidence="1">
    <location>
        <begin position="385"/>
        <end position="406"/>
    </location>
</feature>
<dbReference type="PANTHER" id="PTHR11328:SF24">
    <property type="entry name" value="MAJOR FACILITATOR SUPERFAMILY (MFS) PROFILE DOMAIN-CONTAINING PROTEIN"/>
    <property type="match status" value="1"/>
</dbReference>
<dbReference type="GO" id="GO:0008643">
    <property type="term" value="P:carbohydrate transport"/>
    <property type="evidence" value="ECO:0007669"/>
    <property type="project" value="InterPro"/>
</dbReference>
<dbReference type="InterPro" id="IPR039672">
    <property type="entry name" value="MFS_2"/>
</dbReference>
<feature type="transmembrane region" description="Helical" evidence="1">
    <location>
        <begin position="217"/>
        <end position="240"/>
    </location>
</feature>
<reference evidence="2" key="1">
    <citation type="submission" date="2016-10" db="EMBL/GenBank/DDBJ databases">
        <title>Sequence of Gallionella enrichment culture.</title>
        <authorList>
            <person name="Poehlein A."/>
            <person name="Muehling M."/>
            <person name="Daniel R."/>
        </authorList>
    </citation>
    <scope>NUCLEOTIDE SEQUENCE</scope>
</reference>
<gene>
    <name evidence="2" type="primary">yjmB_3</name>
    <name evidence="2" type="ORF">GALL_90370</name>
</gene>
<organism evidence="2">
    <name type="scientific">mine drainage metagenome</name>
    <dbReference type="NCBI Taxonomy" id="410659"/>
    <lineage>
        <taxon>unclassified sequences</taxon>
        <taxon>metagenomes</taxon>
        <taxon>ecological metagenomes</taxon>
    </lineage>
</organism>
<feature type="transmembrane region" description="Helical" evidence="1">
    <location>
        <begin position="280"/>
        <end position="299"/>
    </location>
</feature>
<feature type="transmembrane region" description="Helical" evidence="1">
    <location>
        <begin position="79"/>
        <end position="96"/>
    </location>
</feature>
<dbReference type="Pfam" id="PF13347">
    <property type="entry name" value="MFS_2"/>
    <property type="match status" value="1"/>
</dbReference>
<feature type="transmembrane region" description="Helical" evidence="1">
    <location>
        <begin position="344"/>
        <end position="365"/>
    </location>
</feature>
<keyword evidence="1" id="KW-1133">Transmembrane helix</keyword>
<dbReference type="Gene3D" id="1.20.1250.20">
    <property type="entry name" value="MFS general substrate transporter like domains"/>
    <property type="match status" value="2"/>
</dbReference>
<accession>A0A1J5T942</accession>
<evidence type="ECO:0000256" key="1">
    <source>
        <dbReference type="SAM" id="Phobius"/>
    </source>
</evidence>
<proteinExistence type="predicted"/>
<dbReference type="GO" id="GO:0015293">
    <property type="term" value="F:symporter activity"/>
    <property type="evidence" value="ECO:0007669"/>
    <property type="project" value="InterPro"/>
</dbReference>
<dbReference type="PANTHER" id="PTHR11328">
    <property type="entry name" value="MAJOR FACILITATOR SUPERFAMILY DOMAIN-CONTAINING PROTEIN"/>
    <property type="match status" value="1"/>
</dbReference>
<feature type="transmembrane region" description="Helical" evidence="1">
    <location>
        <begin position="146"/>
        <end position="162"/>
    </location>
</feature>
<dbReference type="AlphaFoldDB" id="A0A1J5T942"/>
<dbReference type="InterPro" id="IPR036259">
    <property type="entry name" value="MFS_trans_sf"/>
</dbReference>
<feature type="transmembrane region" description="Helical" evidence="1">
    <location>
        <begin position="12"/>
        <end position="30"/>
    </location>
</feature>
<dbReference type="SUPFAM" id="SSF103473">
    <property type="entry name" value="MFS general substrate transporter"/>
    <property type="match status" value="1"/>
</dbReference>
<feature type="transmembrane region" description="Helical" evidence="1">
    <location>
        <begin position="102"/>
        <end position="125"/>
    </location>
</feature>
<feature type="transmembrane region" description="Helical" evidence="1">
    <location>
        <begin position="42"/>
        <end position="67"/>
    </location>
</feature>